<sequence>MTPLRLRLHSALAIGDDDHGAMDSLSGPGCDRVSWSSMASGYEPAGAPDDAAGIDDGAVSPCSALLYGRHVVEDMPLKVISRDVPALPPQLPHSVPILLEAFWLRGRAFLQLLPSLSGSYDPTGQAGGVDMVDGYAQYVGAGQSTGASTTSEDHQKVRRPK</sequence>
<name>A0A1Q9EXF9_SYMMI</name>
<organism evidence="2 3">
    <name type="scientific">Symbiodinium microadriaticum</name>
    <name type="common">Dinoflagellate</name>
    <name type="synonym">Zooxanthella microadriatica</name>
    <dbReference type="NCBI Taxonomy" id="2951"/>
    <lineage>
        <taxon>Eukaryota</taxon>
        <taxon>Sar</taxon>
        <taxon>Alveolata</taxon>
        <taxon>Dinophyceae</taxon>
        <taxon>Suessiales</taxon>
        <taxon>Symbiodiniaceae</taxon>
        <taxon>Symbiodinium</taxon>
    </lineage>
</organism>
<dbReference type="OrthoDB" id="10302924at2759"/>
<reference evidence="2 3" key="1">
    <citation type="submission" date="2016-02" db="EMBL/GenBank/DDBJ databases">
        <title>Genome analysis of coral dinoflagellate symbionts highlights evolutionary adaptations to a symbiotic lifestyle.</title>
        <authorList>
            <person name="Aranda M."/>
            <person name="Li Y."/>
            <person name="Liew Y.J."/>
            <person name="Baumgarten S."/>
            <person name="Simakov O."/>
            <person name="Wilson M."/>
            <person name="Piel J."/>
            <person name="Ashoor H."/>
            <person name="Bougouffa S."/>
            <person name="Bajic V.B."/>
            <person name="Ryu T."/>
            <person name="Ravasi T."/>
            <person name="Bayer T."/>
            <person name="Micklem G."/>
            <person name="Kim H."/>
            <person name="Bhak J."/>
            <person name="Lajeunesse T.C."/>
            <person name="Voolstra C.R."/>
        </authorList>
    </citation>
    <scope>NUCLEOTIDE SEQUENCE [LARGE SCALE GENOMIC DNA]</scope>
    <source>
        <strain evidence="2 3">CCMP2467</strain>
    </source>
</reference>
<gene>
    <name evidence="2" type="ORF">AK812_SmicGene3951</name>
</gene>
<comment type="caution">
    <text evidence="2">The sequence shown here is derived from an EMBL/GenBank/DDBJ whole genome shotgun (WGS) entry which is preliminary data.</text>
</comment>
<keyword evidence="3" id="KW-1185">Reference proteome</keyword>
<evidence type="ECO:0000313" key="2">
    <source>
        <dbReference type="EMBL" id="OLQ12136.1"/>
    </source>
</evidence>
<dbReference type="EMBL" id="LSRX01000048">
    <property type="protein sequence ID" value="OLQ12136.1"/>
    <property type="molecule type" value="Genomic_DNA"/>
</dbReference>
<protein>
    <submittedName>
        <fullName evidence="2">Uncharacterized protein</fullName>
    </submittedName>
</protein>
<proteinExistence type="predicted"/>
<feature type="region of interest" description="Disordered" evidence="1">
    <location>
        <begin position="142"/>
        <end position="161"/>
    </location>
</feature>
<dbReference type="AlphaFoldDB" id="A0A1Q9EXF9"/>
<evidence type="ECO:0000256" key="1">
    <source>
        <dbReference type="SAM" id="MobiDB-lite"/>
    </source>
</evidence>
<accession>A0A1Q9EXF9</accession>
<evidence type="ECO:0000313" key="3">
    <source>
        <dbReference type="Proteomes" id="UP000186817"/>
    </source>
</evidence>
<dbReference type="Proteomes" id="UP000186817">
    <property type="component" value="Unassembled WGS sequence"/>
</dbReference>